<feature type="transmembrane region" description="Helical" evidence="7">
    <location>
        <begin position="12"/>
        <end position="34"/>
    </location>
</feature>
<dbReference type="GO" id="GO:0042910">
    <property type="term" value="F:xenobiotic transmembrane transporter activity"/>
    <property type="evidence" value="ECO:0007669"/>
    <property type="project" value="InterPro"/>
</dbReference>
<dbReference type="AlphaFoldDB" id="A0A7X2TQQ1"/>
<keyword evidence="3" id="KW-1003">Cell membrane</keyword>
<feature type="transmembrane region" description="Helical" evidence="7">
    <location>
        <begin position="158"/>
        <end position="177"/>
    </location>
</feature>
<feature type="transmembrane region" description="Helical" evidence="7">
    <location>
        <begin position="229"/>
        <end position="250"/>
    </location>
</feature>
<feature type="transmembrane region" description="Helical" evidence="7">
    <location>
        <begin position="312"/>
        <end position="335"/>
    </location>
</feature>
<feature type="transmembrane region" description="Helical" evidence="7">
    <location>
        <begin position="183"/>
        <end position="208"/>
    </location>
</feature>
<evidence type="ECO:0000313" key="9">
    <source>
        <dbReference type="Proteomes" id="UP000460549"/>
    </source>
</evidence>
<feature type="transmembrane region" description="Helical" evidence="7">
    <location>
        <begin position="88"/>
        <end position="108"/>
    </location>
</feature>
<dbReference type="InterPro" id="IPR052031">
    <property type="entry name" value="Membrane_Transporter-Flippase"/>
</dbReference>
<dbReference type="Proteomes" id="UP000460549">
    <property type="component" value="Unassembled WGS sequence"/>
</dbReference>
<dbReference type="EMBL" id="VUNN01000016">
    <property type="protein sequence ID" value="MSU06724.1"/>
    <property type="molecule type" value="Genomic_DNA"/>
</dbReference>
<feature type="transmembrane region" description="Helical" evidence="7">
    <location>
        <begin position="355"/>
        <end position="375"/>
    </location>
</feature>
<dbReference type="GO" id="GO:0015297">
    <property type="term" value="F:antiporter activity"/>
    <property type="evidence" value="ECO:0007669"/>
    <property type="project" value="InterPro"/>
</dbReference>
<protein>
    <submittedName>
        <fullName evidence="8">Uncharacterized protein</fullName>
    </submittedName>
</protein>
<feature type="transmembrane region" description="Helical" evidence="7">
    <location>
        <begin position="128"/>
        <end position="146"/>
    </location>
</feature>
<comment type="subcellular location">
    <subcellularLocation>
        <location evidence="1">Cell membrane</location>
        <topology evidence="1">Multi-pass membrane protein</topology>
    </subcellularLocation>
</comment>
<feature type="transmembrane region" description="Helical" evidence="7">
    <location>
        <begin position="262"/>
        <end position="282"/>
    </location>
</feature>
<comment type="caution">
    <text evidence="8">The sequence shown here is derived from an EMBL/GenBank/DDBJ whole genome shotgun (WGS) entry which is preliminary data.</text>
</comment>
<dbReference type="Pfam" id="PF01554">
    <property type="entry name" value="MatE"/>
    <property type="match status" value="2"/>
</dbReference>
<evidence type="ECO:0000256" key="1">
    <source>
        <dbReference type="ARBA" id="ARBA00004651"/>
    </source>
</evidence>
<evidence type="ECO:0000313" key="8">
    <source>
        <dbReference type="EMBL" id="MSU06724.1"/>
    </source>
</evidence>
<keyword evidence="6 7" id="KW-0472">Membrane</keyword>
<dbReference type="InterPro" id="IPR002528">
    <property type="entry name" value="MATE_fam"/>
</dbReference>
<evidence type="ECO:0000256" key="7">
    <source>
        <dbReference type="SAM" id="Phobius"/>
    </source>
</evidence>
<keyword evidence="4 7" id="KW-0812">Transmembrane</keyword>
<evidence type="ECO:0000256" key="5">
    <source>
        <dbReference type="ARBA" id="ARBA00022989"/>
    </source>
</evidence>
<feature type="transmembrane region" description="Helical" evidence="7">
    <location>
        <begin position="411"/>
        <end position="431"/>
    </location>
</feature>
<reference evidence="8 9" key="1">
    <citation type="submission" date="2019-08" db="EMBL/GenBank/DDBJ databases">
        <title>In-depth cultivation of the pig gut microbiome towards novel bacterial diversity and tailored functional studies.</title>
        <authorList>
            <person name="Wylensek D."/>
            <person name="Hitch T.C.A."/>
            <person name="Clavel T."/>
        </authorList>
    </citation>
    <scope>NUCLEOTIDE SEQUENCE [LARGE SCALE GENOMIC DNA]</scope>
    <source>
        <strain evidence="8 9">NM-380-WT-3C1</strain>
    </source>
</reference>
<evidence type="ECO:0000256" key="6">
    <source>
        <dbReference type="ARBA" id="ARBA00023136"/>
    </source>
</evidence>
<organism evidence="8 9">
    <name type="scientific">Bullifex porci</name>
    <dbReference type="NCBI Taxonomy" id="2606638"/>
    <lineage>
        <taxon>Bacteria</taxon>
        <taxon>Pseudomonadati</taxon>
        <taxon>Spirochaetota</taxon>
        <taxon>Spirochaetia</taxon>
        <taxon>Spirochaetales</taxon>
        <taxon>Spirochaetaceae</taxon>
        <taxon>Bullifex</taxon>
    </lineage>
</organism>
<dbReference type="RefSeq" id="WP_154425807.1">
    <property type="nucleotide sequence ID" value="NZ_VUNN01000016.1"/>
</dbReference>
<dbReference type="PANTHER" id="PTHR43549">
    <property type="entry name" value="MULTIDRUG RESISTANCE PROTEIN YPNP-RELATED"/>
    <property type="match status" value="1"/>
</dbReference>
<keyword evidence="9" id="KW-1185">Reference proteome</keyword>
<sequence length="574" mass="62392">MNTDFASSAYRHFLIWGVCSSLALTVCTIVDATLVGNLVGPQGLAVANISTPVFLLYALLGITIAVGANVHIGRLLGASDIEGANKTFHSALGLGLTVGILALSPLLFKDIYFSFLGVTEELYPIAEQYLTVVMWASPIFVIYHILSFSVRSDSDPRLSAIASGVVIITNIVLDILFMKILGWGIAGASSSLCIAEALGTVVLLTHFAKKHTLLKLRLALPSKKDAVDFVANGFGMGSANIFGAVVMLVFNTLLLKKGSYGALYVAIYGVIYTISTIPTGLFDGSASALSTVTAFLTGESDKDGISAVLKKALTVAIASAVTLSILAFAFAPALARFFGIKEDLEIALAAKAIGIFSLGIVFSAINTIVTAFWQSIGRAKEAATMSLLRNCLLLLILGSFLIPHSNIIGLSYSYVLTEVICSLGVLIIRVAKPSKKYICEKYKDDGRSIEMIYPMAPESMARISSDLESISEEWEINIKKTFVINFICEEILLNIIKFGLGETEKIKNEYYISIKLMEKGDDHVLRIRDNVNTYNPFESNGDEIDRGVLELIEKKTKYCDYQRKMIFNYLYLIL</sequence>
<gene>
    <name evidence="8" type="ORF">FYJ80_08040</name>
</gene>
<dbReference type="GO" id="GO:0005886">
    <property type="term" value="C:plasma membrane"/>
    <property type="evidence" value="ECO:0007669"/>
    <property type="project" value="UniProtKB-SubCell"/>
</dbReference>
<name>A0A7X2TQQ1_9SPIO</name>
<accession>A0A7X2TQQ1</accession>
<proteinExistence type="predicted"/>
<dbReference type="PANTHER" id="PTHR43549:SF2">
    <property type="entry name" value="MULTIDRUG RESISTANCE PROTEIN NORM-RELATED"/>
    <property type="match status" value="1"/>
</dbReference>
<feature type="transmembrane region" description="Helical" evidence="7">
    <location>
        <begin position="54"/>
        <end position="76"/>
    </location>
</feature>
<evidence type="ECO:0000256" key="3">
    <source>
        <dbReference type="ARBA" id="ARBA00022475"/>
    </source>
</evidence>
<feature type="transmembrane region" description="Helical" evidence="7">
    <location>
        <begin position="387"/>
        <end position="405"/>
    </location>
</feature>
<evidence type="ECO:0000256" key="2">
    <source>
        <dbReference type="ARBA" id="ARBA00022448"/>
    </source>
</evidence>
<keyword evidence="2" id="KW-0813">Transport</keyword>
<keyword evidence="5 7" id="KW-1133">Transmembrane helix</keyword>
<evidence type="ECO:0000256" key="4">
    <source>
        <dbReference type="ARBA" id="ARBA00022692"/>
    </source>
</evidence>